<dbReference type="Proteomes" id="UP000280791">
    <property type="component" value="Unassembled WGS sequence"/>
</dbReference>
<reference evidence="2 3" key="1">
    <citation type="submission" date="2018-10" db="EMBL/GenBank/DDBJ databases">
        <title>Genomic Encyclopedia of Type Strains, Phase IV (KMG-IV): sequencing the most valuable type-strain genomes for metagenomic binning, comparative biology and taxonomic classification.</title>
        <authorList>
            <person name="Goeker M."/>
        </authorList>
    </citation>
    <scope>NUCLEOTIDE SEQUENCE [LARGE SCALE GENOMIC DNA]</scope>
    <source>
        <strain evidence="2 3">DSM 20549</strain>
    </source>
</reference>
<accession>A0A497YR98</accession>
<comment type="caution">
    <text evidence="2">The sequence shown here is derived from an EMBL/GenBank/DDBJ whole genome shotgun (WGS) entry which is preliminary data.</text>
</comment>
<organism evidence="2 3">
    <name type="scientific">Planococcus citreus</name>
    <dbReference type="NCBI Taxonomy" id="1373"/>
    <lineage>
        <taxon>Bacteria</taxon>
        <taxon>Bacillati</taxon>
        <taxon>Bacillota</taxon>
        <taxon>Bacilli</taxon>
        <taxon>Bacillales</taxon>
        <taxon>Caryophanaceae</taxon>
        <taxon>Planococcus</taxon>
    </lineage>
</organism>
<sequence length="53" mass="6192">MPKAAHYSIIIAAVVLLIVLYNRALGSIPFLILSAYFFYFGWDQLMRRKKKSR</sequence>
<name>A0A497YR98_9BACL</name>
<proteinExistence type="predicted"/>
<keyword evidence="1" id="KW-0472">Membrane</keyword>
<evidence type="ECO:0000256" key="1">
    <source>
        <dbReference type="SAM" id="Phobius"/>
    </source>
</evidence>
<feature type="transmembrane region" description="Helical" evidence="1">
    <location>
        <begin position="27"/>
        <end position="45"/>
    </location>
</feature>
<evidence type="ECO:0000313" key="2">
    <source>
        <dbReference type="EMBL" id="RLJ90863.1"/>
    </source>
</evidence>
<feature type="transmembrane region" description="Helical" evidence="1">
    <location>
        <begin position="5"/>
        <end position="21"/>
    </location>
</feature>
<keyword evidence="3" id="KW-1185">Reference proteome</keyword>
<dbReference type="EMBL" id="RCCP01000001">
    <property type="protein sequence ID" value="RLJ90863.1"/>
    <property type="molecule type" value="Genomic_DNA"/>
</dbReference>
<dbReference type="AlphaFoldDB" id="A0A497YR98"/>
<protein>
    <submittedName>
        <fullName evidence="2">Uncharacterized protein</fullName>
    </submittedName>
</protein>
<evidence type="ECO:0000313" key="3">
    <source>
        <dbReference type="Proteomes" id="UP000280791"/>
    </source>
</evidence>
<keyword evidence="1" id="KW-0812">Transmembrane</keyword>
<gene>
    <name evidence="2" type="ORF">DFR62_1016</name>
</gene>
<keyword evidence="1" id="KW-1133">Transmembrane helix</keyword>
<dbReference type="RefSeq" id="WP_167456518.1">
    <property type="nucleotide sequence ID" value="NZ_QBEW01000060.1"/>
</dbReference>